<keyword evidence="3 8" id="KW-0812">Transmembrane</keyword>
<evidence type="ECO:0000259" key="9">
    <source>
        <dbReference type="Pfam" id="PF01618"/>
    </source>
</evidence>
<sequence>MKGLGRAGGRTEAASPGPARPIEPSRRPAVDLPVPRLPRSRTGRSAPTAALALLLLAATAMLAPPSALAQEGEAPATATAEGGGGGFDTSFLRLMITSTGPIGVVLLLMSFYLIALVAWMYFEYRRVNAIPERLTRDLGTQLMQRQFSSAFERVSGDPSFLGRVLTAGVRKLPGGQPAAVRAMQMVNDDVTMEMEHRTAYLATVGTLGPLIGLFGTVYGMIVAFRAMSAAGQPEASLLAGGISTALFATLMGIGVAIPAITFYAVFRNRISRLSLEVELAAESLLEQFAPGVRPPHPLAPGGGGGSGGGPMPMPPQPPPFRTSLGGPKEGE</sequence>
<feature type="transmembrane region" description="Helical" evidence="8">
    <location>
        <begin position="46"/>
        <end position="63"/>
    </location>
</feature>
<keyword evidence="11" id="KW-1185">Reference proteome</keyword>
<evidence type="ECO:0000256" key="6">
    <source>
        <dbReference type="RuleBase" id="RU004057"/>
    </source>
</evidence>
<evidence type="ECO:0000256" key="7">
    <source>
        <dbReference type="SAM" id="MobiDB-lite"/>
    </source>
</evidence>
<protein>
    <submittedName>
        <fullName evidence="10">Biopolymer transport protein ExbB</fullName>
    </submittedName>
</protein>
<feature type="compositionally biased region" description="Gly residues" evidence="7">
    <location>
        <begin position="300"/>
        <end position="310"/>
    </location>
</feature>
<keyword evidence="2" id="KW-1003">Cell membrane</keyword>
<dbReference type="PANTHER" id="PTHR30625:SF17">
    <property type="entry name" value="TOLQ-RELATED"/>
    <property type="match status" value="1"/>
</dbReference>
<evidence type="ECO:0000313" key="10">
    <source>
        <dbReference type="EMBL" id="QDV35142.1"/>
    </source>
</evidence>
<proteinExistence type="inferred from homology"/>
<keyword evidence="6" id="KW-0653">Protein transport</keyword>
<feature type="transmembrane region" description="Helical" evidence="8">
    <location>
        <begin position="244"/>
        <end position="266"/>
    </location>
</feature>
<evidence type="ECO:0000256" key="5">
    <source>
        <dbReference type="ARBA" id="ARBA00023136"/>
    </source>
</evidence>
<dbReference type="InterPro" id="IPR050790">
    <property type="entry name" value="ExbB/TolQ_transport"/>
</dbReference>
<keyword evidence="5 8" id="KW-0472">Membrane</keyword>
<dbReference type="AlphaFoldDB" id="A0A518H2R6"/>
<keyword evidence="4 8" id="KW-1133">Transmembrane helix</keyword>
<reference evidence="10 11" key="1">
    <citation type="submission" date="2019-02" db="EMBL/GenBank/DDBJ databases">
        <title>Deep-cultivation of Planctomycetes and their phenomic and genomic characterization uncovers novel biology.</title>
        <authorList>
            <person name="Wiegand S."/>
            <person name="Jogler M."/>
            <person name="Boedeker C."/>
            <person name="Pinto D."/>
            <person name="Vollmers J."/>
            <person name="Rivas-Marin E."/>
            <person name="Kohn T."/>
            <person name="Peeters S.H."/>
            <person name="Heuer A."/>
            <person name="Rast P."/>
            <person name="Oberbeckmann S."/>
            <person name="Bunk B."/>
            <person name="Jeske O."/>
            <person name="Meyerdierks A."/>
            <person name="Storesund J.E."/>
            <person name="Kallscheuer N."/>
            <person name="Luecker S."/>
            <person name="Lage O.M."/>
            <person name="Pohl T."/>
            <person name="Merkel B.J."/>
            <person name="Hornburger P."/>
            <person name="Mueller R.-W."/>
            <person name="Bruemmer F."/>
            <person name="Labrenz M."/>
            <person name="Spormann A.M."/>
            <person name="Op den Camp H."/>
            <person name="Overmann J."/>
            <person name="Amann R."/>
            <person name="Jetten M.S.M."/>
            <person name="Mascher T."/>
            <person name="Medema M.H."/>
            <person name="Devos D.P."/>
            <person name="Kaster A.-K."/>
            <person name="Ovreas L."/>
            <person name="Rohde M."/>
            <person name="Galperin M.Y."/>
            <person name="Jogler C."/>
        </authorList>
    </citation>
    <scope>NUCLEOTIDE SEQUENCE [LARGE SCALE GENOMIC DNA]</scope>
    <source>
        <strain evidence="10 11">ElP</strain>
    </source>
</reference>
<dbReference type="PANTHER" id="PTHR30625">
    <property type="entry name" value="PROTEIN TOLQ"/>
    <property type="match status" value="1"/>
</dbReference>
<evidence type="ECO:0000256" key="3">
    <source>
        <dbReference type="ARBA" id="ARBA00022692"/>
    </source>
</evidence>
<dbReference type="GO" id="GO:0017038">
    <property type="term" value="P:protein import"/>
    <property type="evidence" value="ECO:0007669"/>
    <property type="project" value="TreeGrafter"/>
</dbReference>
<dbReference type="Proteomes" id="UP000317835">
    <property type="component" value="Chromosome"/>
</dbReference>
<dbReference type="KEGG" id="tpla:ElP_30450"/>
<feature type="transmembrane region" description="Helical" evidence="8">
    <location>
        <begin position="199"/>
        <end position="224"/>
    </location>
</feature>
<evidence type="ECO:0000256" key="8">
    <source>
        <dbReference type="SAM" id="Phobius"/>
    </source>
</evidence>
<gene>
    <name evidence="10" type="primary">exbB_2</name>
    <name evidence="10" type="ORF">ElP_30450</name>
</gene>
<evidence type="ECO:0000256" key="2">
    <source>
        <dbReference type="ARBA" id="ARBA00022475"/>
    </source>
</evidence>
<comment type="similarity">
    <text evidence="6">Belongs to the exbB/tolQ family.</text>
</comment>
<comment type="subcellular location">
    <subcellularLocation>
        <location evidence="1">Cell membrane</location>
        <topology evidence="1">Multi-pass membrane protein</topology>
    </subcellularLocation>
    <subcellularLocation>
        <location evidence="6">Membrane</location>
        <topology evidence="6">Multi-pass membrane protein</topology>
    </subcellularLocation>
</comment>
<feature type="transmembrane region" description="Helical" evidence="8">
    <location>
        <begin position="102"/>
        <end position="122"/>
    </location>
</feature>
<feature type="compositionally biased region" description="Pro residues" evidence="7">
    <location>
        <begin position="311"/>
        <end position="320"/>
    </location>
</feature>
<dbReference type="GO" id="GO:0005886">
    <property type="term" value="C:plasma membrane"/>
    <property type="evidence" value="ECO:0007669"/>
    <property type="project" value="UniProtKB-SubCell"/>
</dbReference>
<feature type="region of interest" description="Disordered" evidence="7">
    <location>
        <begin position="1"/>
        <end position="43"/>
    </location>
</feature>
<feature type="region of interest" description="Disordered" evidence="7">
    <location>
        <begin position="292"/>
        <end position="331"/>
    </location>
</feature>
<organism evidence="10 11">
    <name type="scientific">Tautonia plasticadhaerens</name>
    <dbReference type="NCBI Taxonomy" id="2527974"/>
    <lineage>
        <taxon>Bacteria</taxon>
        <taxon>Pseudomonadati</taxon>
        <taxon>Planctomycetota</taxon>
        <taxon>Planctomycetia</taxon>
        <taxon>Isosphaerales</taxon>
        <taxon>Isosphaeraceae</taxon>
        <taxon>Tautonia</taxon>
    </lineage>
</organism>
<dbReference type="EMBL" id="CP036426">
    <property type="protein sequence ID" value="QDV35142.1"/>
    <property type="molecule type" value="Genomic_DNA"/>
</dbReference>
<dbReference type="InterPro" id="IPR002898">
    <property type="entry name" value="MotA_ExbB_proton_chnl"/>
</dbReference>
<dbReference type="Pfam" id="PF01618">
    <property type="entry name" value="MotA_ExbB"/>
    <property type="match status" value="1"/>
</dbReference>
<accession>A0A518H2R6</accession>
<evidence type="ECO:0000256" key="4">
    <source>
        <dbReference type="ARBA" id="ARBA00022989"/>
    </source>
</evidence>
<evidence type="ECO:0000256" key="1">
    <source>
        <dbReference type="ARBA" id="ARBA00004651"/>
    </source>
</evidence>
<evidence type="ECO:0000313" key="11">
    <source>
        <dbReference type="Proteomes" id="UP000317835"/>
    </source>
</evidence>
<feature type="domain" description="MotA/TolQ/ExbB proton channel" evidence="9">
    <location>
        <begin position="161"/>
        <end position="278"/>
    </location>
</feature>
<name>A0A518H2R6_9BACT</name>
<keyword evidence="6" id="KW-0813">Transport</keyword>